<dbReference type="HOGENOM" id="CLU_085032_1_0_10"/>
<dbReference type="STRING" id="926559.JoomaDRAFT_2694"/>
<evidence type="ECO:0008006" key="4">
    <source>
        <dbReference type="Google" id="ProtNLM"/>
    </source>
</evidence>
<dbReference type="OrthoDB" id="1273409at2"/>
<dbReference type="AlphaFoldDB" id="I3C7S2"/>
<keyword evidence="1" id="KW-0732">Signal</keyword>
<feature type="chain" id="PRO_5003669331" description="DUF4197 domain-containing protein" evidence="1">
    <location>
        <begin position="23"/>
        <end position="238"/>
    </location>
</feature>
<gene>
    <name evidence="2" type="ORF">JoomaDRAFT_2694</name>
</gene>
<evidence type="ECO:0000313" key="3">
    <source>
        <dbReference type="Proteomes" id="UP000004690"/>
    </source>
</evidence>
<dbReference type="Proteomes" id="UP000004690">
    <property type="component" value="Unassembled WGS sequence"/>
</dbReference>
<sequence length="238" mass="24777">MIRKILTVVVLTATLLSLNSCDTLNTAGNTSQNSNVALNTVQSVLNNGTQEAFSVFGDSNEFMTNALIDAAMPQKLKDINNKLESLGLSSVVAKEKALISDIANASITTARPIVTKAINEMTTQDAIAIISGGKDAATSYLKDKTYNDLTTAIAPVVTDKTESLGINSLLNNALGGNNSSLNGVLGAVLGTGSTASGSEQLNDAVTKQLVDGLFNIVEQTENNVRSNPSTILNSVLSN</sequence>
<organism evidence="2 3">
    <name type="scientific">Galbibacter orientalis DSM 19592</name>
    <dbReference type="NCBI Taxonomy" id="926559"/>
    <lineage>
        <taxon>Bacteria</taxon>
        <taxon>Pseudomonadati</taxon>
        <taxon>Bacteroidota</taxon>
        <taxon>Flavobacteriia</taxon>
        <taxon>Flavobacteriales</taxon>
        <taxon>Flavobacteriaceae</taxon>
        <taxon>Galbibacter</taxon>
    </lineage>
</organism>
<proteinExistence type="predicted"/>
<dbReference type="EMBL" id="JH651379">
    <property type="protein sequence ID" value="EIJ39665.1"/>
    <property type="molecule type" value="Genomic_DNA"/>
</dbReference>
<reference evidence="2 3" key="1">
    <citation type="submission" date="2012-02" db="EMBL/GenBank/DDBJ databases">
        <title>Improved High-Quality Draft genome of Joostella marina DSM 19592.</title>
        <authorList>
            <consortium name="US DOE Joint Genome Institute (JGI-PGF)"/>
            <person name="Lucas S."/>
            <person name="Copeland A."/>
            <person name="Lapidus A."/>
            <person name="Bruce D."/>
            <person name="Goodwin L."/>
            <person name="Pitluck S."/>
            <person name="Peters L."/>
            <person name="Chertkov O."/>
            <person name="Ovchinnikova G."/>
            <person name="Kyrpides N."/>
            <person name="Mavromatis K."/>
            <person name="Detter J.C."/>
            <person name="Han C."/>
            <person name="Land M."/>
            <person name="Hauser L."/>
            <person name="Markowitz V."/>
            <person name="Cheng J.-F."/>
            <person name="Hugenholtz P."/>
            <person name="Woyke T."/>
            <person name="Wu D."/>
            <person name="Tindall B."/>
            <person name="Brambilla E."/>
            <person name="Klenk H.-P."/>
            <person name="Eisen J.A."/>
        </authorList>
    </citation>
    <scope>NUCLEOTIDE SEQUENCE [LARGE SCALE GENOMIC DNA]</scope>
    <source>
        <strain evidence="2 3">DSM 19592</strain>
    </source>
</reference>
<keyword evidence="3" id="KW-1185">Reference proteome</keyword>
<name>I3C7S2_9FLAO</name>
<feature type="signal peptide" evidence="1">
    <location>
        <begin position="1"/>
        <end position="22"/>
    </location>
</feature>
<dbReference type="eggNOG" id="ENOG502Z7PK">
    <property type="taxonomic scope" value="Bacteria"/>
</dbReference>
<evidence type="ECO:0000313" key="2">
    <source>
        <dbReference type="EMBL" id="EIJ39665.1"/>
    </source>
</evidence>
<evidence type="ECO:0000256" key="1">
    <source>
        <dbReference type="SAM" id="SignalP"/>
    </source>
</evidence>
<dbReference type="RefSeq" id="WP_008613315.1">
    <property type="nucleotide sequence ID" value="NZ_JH651379.1"/>
</dbReference>
<dbReference type="Pfam" id="PF13852">
    <property type="entry name" value="DUF4197"/>
    <property type="match status" value="1"/>
</dbReference>
<protein>
    <recommendedName>
        <fullName evidence="4">DUF4197 domain-containing protein</fullName>
    </recommendedName>
</protein>
<dbReference type="InterPro" id="IPR025245">
    <property type="entry name" value="DUF4197"/>
</dbReference>
<accession>I3C7S2</accession>